<dbReference type="SUPFAM" id="SSF48208">
    <property type="entry name" value="Six-hairpin glycosidases"/>
    <property type="match status" value="1"/>
</dbReference>
<comment type="caution">
    <text evidence="2">The sequence shown here is derived from an EMBL/GenBank/DDBJ whole genome shotgun (WGS) entry which is preliminary data.</text>
</comment>
<protein>
    <recommendedName>
        <fullName evidence="4">Alpha-L-rhamnosidase six-hairpin glycosidase domain-containing protein</fullName>
    </recommendedName>
</protein>
<sequence length="755" mass="84126">MLYSLFPRYLLLVSCVGAGALLLSSNDTLTIVDTAIQYNGESWTAYEDLTRTSGGLYFVSSSGKTRNFTRYLEQSYDPLPGTESVPFFLGLNQSEVNLALPDLLADALLANGEPVETHVRDAVPQVIFSYQSFVGNVQANDTMFVGAYGSTNNVGPLHTMDIASQSYFNYTYDGLVGGWMPTIRKVFRLSPTAENWLELIIFGDADSIEPFVTKTWFRTSLVINGKVQQQQFSREYPASPPARLEPTSEQFYAALLRSGDYWDSNVPDFSPLTLPDQSWTDITKHAFAIELLVRYGGDYPKYGFYDRNYAGSEYDGFQDIFTSSVMANLLWGRFDQAKKVIENYFIWFVSDTGDINMRGPEIPQYGLSLSLLTTYARYTGDIALLSKWKPKILAWVKILETLHDESLALQESDLNYGLIAGWSESDSCLSQNSSLYISPYWNNNANAARGLKDLSTIDIFSENAVEWATRAEIMINQTSSTLSKVIRFNMTPPYVPVLPKTSMTVRECMETESQCQQMWSHRVYAEMLQPGILPANLANQTINSMQAYGITSLGVVANVGLISPQSRDILGFISYGYAQALLLLGRVDEFILFLYSHRYHVHSRGQWIATEVAGTYGGTGDENPFCLPAEMTIPIIMRLALVLEHPDDDVLFFGRGVPAAWLETGKEISIKQAPTRWGRVDFSVQMDTKAKKVHATVVLAGSPPAKLHVKIGLLQNQTIDATMVNNQTGVLFTGDELVLDTSKFGNSVSIQVSIK</sequence>
<evidence type="ECO:0000313" key="2">
    <source>
        <dbReference type="EMBL" id="RDW63256.1"/>
    </source>
</evidence>
<dbReference type="OrthoDB" id="3455587at2759"/>
<dbReference type="EMBL" id="PDLM01000013">
    <property type="protein sequence ID" value="RDW63256.1"/>
    <property type="molecule type" value="Genomic_DNA"/>
</dbReference>
<dbReference type="AlphaFoldDB" id="A0A3D8QN56"/>
<keyword evidence="1" id="KW-0732">Signal</keyword>
<dbReference type="GO" id="GO:0005975">
    <property type="term" value="P:carbohydrate metabolic process"/>
    <property type="evidence" value="ECO:0007669"/>
    <property type="project" value="InterPro"/>
</dbReference>
<feature type="signal peptide" evidence="1">
    <location>
        <begin position="1"/>
        <end position="20"/>
    </location>
</feature>
<reference evidence="2 3" key="1">
    <citation type="journal article" date="2018" name="IMA Fungus">
        <title>IMA Genome-F 9: Draft genome sequence of Annulohypoxylon stygium, Aspergillus mulundensis, Berkeleyomyces basicola (syn. Thielaviopsis basicola), Ceratocystis smalleyi, two Cercospora beticola strains, Coleophoma cylindrospora, Fusarium fracticaudum, Phialophora cf. hyalina, and Morchella septimelata.</title>
        <authorList>
            <person name="Wingfield B.D."/>
            <person name="Bills G.F."/>
            <person name="Dong Y."/>
            <person name="Huang W."/>
            <person name="Nel W.J."/>
            <person name="Swalarsk-Parry B.S."/>
            <person name="Vaghefi N."/>
            <person name="Wilken P.M."/>
            <person name="An Z."/>
            <person name="de Beer Z.W."/>
            <person name="De Vos L."/>
            <person name="Chen L."/>
            <person name="Duong T.A."/>
            <person name="Gao Y."/>
            <person name="Hammerbacher A."/>
            <person name="Kikkert J.R."/>
            <person name="Li Y."/>
            <person name="Li H."/>
            <person name="Li K."/>
            <person name="Li Q."/>
            <person name="Liu X."/>
            <person name="Ma X."/>
            <person name="Naidoo K."/>
            <person name="Pethybridge S.J."/>
            <person name="Sun J."/>
            <person name="Steenkamp E.T."/>
            <person name="van der Nest M.A."/>
            <person name="van Wyk S."/>
            <person name="Wingfield M.J."/>
            <person name="Xiong C."/>
            <person name="Yue Q."/>
            <person name="Zhang X."/>
        </authorList>
    </citation>
    <scope>NUCLEOTIDE SEQUENCE [LARGE SCALE GENOMIC DNA]</scope>
    <source>
        <strain evidence="2 3">BP6252</strain>
    </source>
</reference>
<dbReference type="InterPro" id="IPR008928">
    <property type="entry name" value="6-hairpin_glycosidase_sf"/>
</dbReference>
<keyword evidence="3" id="KW-1185">Reference proteome</keyword>
<gene>
    <name evidence="2" type="ORF">BP6252_10801</name>
</gene>
<organism evidence="2 3">
    <name type="scientific">Coleophoma cylindrospora</name>
    <dbReference type="NCBI Taxonomy" id="1849047"/>
    <lineage>
        <taxon>Eukaryota</taxon>
        <taxon>Fungi</taxon>
        <taxon>Dikarya</taxon>
        <taxon>Ascomycota</taxon>
        <taxon>Pezizomycotina</taxon>
        <taxon>Leotiomycetes</taxon>
        <taxon>Helotiales</taxon>
        <taxon>Dermateaceae</taxon>
        <taxon>Coleophoma</taxon>
    </lineage>
</organism>
<evidence type="ECO:0000313" key="3">
    <source>
        <dbReference type="Proteomes" id="UP000256645"/>
    </source>
</evidence>
<proteinExistence type="predicted"/>
<evidence type="ECO:0008006" key="4">
    <source>
        <dbReference type="Google" id="ProtNLM"/>
    </source>
</evidence>
<dbReference type="Proteomes" id="UP000256645">
    <property type="component" value="Unassembled WGS sequence"/>
</dbReference>
<name>A0A3D8QN56_9HELO</name>
<accession>A0A3D8QN56</accession>
<evidence type="ECO:0000256" key="1">
    <source>
        <dbReference type="SAM" id="SignalP"/>
    </source>
</evidence>
<feature type="chain" id="PRO_5017635740" description="Alpha-L-rhamnosidase six-hairpin glycosidase domain-containing protein" evidence="1">
    <location>
        <begin position="21"/>
        <end position="755"/>
    </location>
</feature>